<protein>
    <recommendedName>
        <fullName evidence="3">F-box domain-containing protein</fullName>
    </recommendedName>
</protein>
<dbReference type="OrthoDB" id="3248034at2759"/>
<name>A0A0D7BNM3_9AGAR</name>
<accession>A0A0D7BNM3</accession>
<dbReference type="AlphaFoldDB" id="A0A0D7BNM3"/>
<evidence type="ECO:0000313" key="2">
    <source>
        <dbReference type="Proteomes" id="UP000054007"/>
    </source>
</evidence>
<evidence type="ECO:0000313" key="1">
    <source>
        <dbReference type="EMBL" id="KIY71780.1"/>
    </source>
</evidence>
<sequence length="314" mass="35156">MSTSLRDSSAKSLPDSIIRGIVEACARDAQEFAPTLGLVSHQVLKWVEPVFYHTVKLNSQAHAIVFLRTVRERAETDPTFFADNVRTLIFAADTYDWYQVPFLQRAIDACPGLISLSLPFPVLPSLNLRRLPSLTRLQLLQWPPDTTSRELNLPGITHLSIRSIPACLNWADVFKTCSDLTHIMLELNTATMAPCAQDKIISDLLEELPSRVELVVIQLARERVGELNARDPRLVYFWVSDGPSDERTIHPHDVDALCGWNHSEADSGGQDIWQRAKRLASKDAAESNFSVADTDITNYGSPHRITEAMKSTIL</sequence>
<evidence type="ECO:0008006" key="3">
    <source>
        <dbReference type="Google" id="ProtNLM"/>
    </source>
</evidence>
<dbReference type="Proteomes" id="UP000054007">
    <property type="component" value="Unassembled WGS sequence"/>
</dbReference>
<reference evidence="1 2" key="1">
    <citation type="journal article" date="2015" name="Fungal Genet. Biol.">
        <title>Evolution of novel wood decay mechanisms in Agaricales revealed by the genome sequences of Fistulina hepatica and Cylindrobasidium torrendii.</title>
        <authorList>
            <person name="Floudas D."/>
            <person name="Held B.W."/>
            <person name="Riley R."/>
            <person name="Nagy L.G."/>
            <person name="Koehler G."/>
            <person name="Ransdell A.S."/>
            <person name="Younus H."/>
            <person name="Chow J."/>
            <person name="Chiniquy J."/>
            <person name="Lipzen A."/>
            <person name="Tritt A."/>
            <person name="Sun H."/>
            <person name="Haridas S."/>
            <person name="LaButti K."/>
            <person name="Ohm R.A."/>
            <person name="Kues U."/>
            <person name="Blanchette R.A."/>
            <person name="Grigoriev I.V."/>
            <person name="Minto R.E."/>
            <person name="Hibbett D.S."/>
        </authorList>
    </citation>
    <scope>NUCLEOTIDE SEQUENCE [LARGE SCALE GENOMIC DNA]</scope>
    <source>
        <strain evidence="1 2">FP15055 ss-10</strain>
    </source>
</reference>
<gene>
    <name evidence="1" type="ORF">CYLTODRAFT_418497</name>
</gene>
<dbReference type="EMBL" id="KN880450">
    <property type="protein sequence ID" value="KIY71780.1"/>
    <property type="molecule type" value="Genomic_DNA"/>
</dbReference>
<proteinExistence type="predicted"/>
<keyword evidence="2" id="KW-1185">Reference proteome</keyword>
<organism evidence="1 2">
    <name type="scientific">Cylindrobasidium torrendii FP15055 ss-10</name>
    <dbReference type="NCBI Taxonomy" id="1314674"/>
    <lineage>
        <taxon>Eukaryota</taxon>
        <taxon>Fungi</taxon>
        <taxon>Dikarya</taxon>
        <taxon>Basidiomycota</taxon>
        <taxon>Agaricomycotina</taxon>
        <taxon>Agaricomycetes</taxon>
        <taxon>Agaricomycetidae</taxon>
        <taxon>Agaricales</taxon>
        <taxon>Marasmiineae</taxon>
        <taxon>Physalacriaceae</taxon>
        <taxon>Cylindrobasidium</taxon>
    </lineage>
</organism>